<evidence type="ECO:0000256" key="1">
    <source>
        <dbReference type="SAM" id="MobiDB-lite"/>
    </source>
</evidence>
<gene>
    <name evidence="2" type="ORF">GKJPGBOP_05881</name>
</gene>
<dbReference type="EMBL" id="BHZD01000001">
    <property type="protein sequence ID" value="GCD46134.1"/>
    <property type="molecule type" value="Genomic_DNA"/>
</dbReference>
<evidence type="ECO:0000313" key="3">
    <source>
        <dbReference type="Proteomes" id="UP000286746"/>
    </source>
</evidence>
<organism evidence="2 3">
    <name type="scientific">Streptomyces paromomycinus</name>
    <name type="common">Streptomyces rimosus subsp. paromomycinus</name>
    <dbReference type="NCBI Taxonomy" id="92743"/>
    <lineage>
        <taxon>Bacteria</taxon>
        <taxon>Bacillati</taxon>
        <taxon>Actinomycetota</taxon>
        <taxon>Actinomycetes</taxon>
        <taxon>Kitasatosporales</taxon>
        <taxon>Streptomycetaceae</taxon>
        <taxon>Streptomyces</taxon>
    </lineage>
</organism>
<dbReference type="AlphaFoldDB" id="A0A401W9Z2"/>
<keyword evidence="3" id="KW-1185">Reference proteome</keyword>
<protein>
    <submittedName>
        <fullName evidence="2">Uncharacterized protein</fullName>
    </submittedName>
</protein>
<reference evidence="2 3" key="1">
    <citation type="submission" date="2018-11" db="EMBL/GenBank/DDBJ databases">
        <title>Whole genome sequence of Streptomyces paromomycinus NBRC 15454(T).</title>
        <authorList>
            <person name="Komaki H."/>
            <person name="Tamura T."/>
        </authorList>
    </citation>
    <scope>NUCLEOTIDE SEQUENCE [LARGE SCALE GENOMIC DNA]</scope>
    <source>
        <strain evidence="2 3">NBRC 15454</strain>
    </source>
</reference>
<sequence>MAEQQPTRDDDAEARVRDLQAQAAVEYARHHDPATAAAARDQSAVARAHGNENGGNRG</sequence>
<name>A0A401W9Z2_STREY</name>
<feature type="region of interest" description="Disordered" evidence="1">
    <location>
        <begin position="26"/>
        <end position="58"/>
    </location>
</feature>
<dbReference type="RefSeq" id="WP_170251908.1">
    <property type="nucleotide sequence ID" value="NZ_BHZD01000001.1"/>
</dbReference>
<proteinExistence type="predicted"/>
<comment type="caution">
    <text evidence="2">The sequence shown here is derived from an EMBL/GenBank/DDBJ whole genome shotgun (WGS) entry which is preliminary data.</text>
</comment>
<accession>A0A401W9Z2</accession>
<feature type="compositionally biased region" description="Low complexity" evidence="1">
    <location>
        <begin position="34"/>
        <end position="48"/>
    </location>
</feature>
<dbReference type="Proteomes" id="UP000286746">
    <property type="component" value="Unassembled WGS sequence"/>
</dbReference>
<evidence type="ECO:0000313" key="2">
    <source>
        <dbReference type="EMBL" id="GCD46134.1"/>
    </source>
</evidence>